<dbReference type="AlphaFoldDB" id="A0A6G0J8A2"/>
<proteinExistence type="predicted"/>
<keyword evidence="3" id="KW-1185">Reference proteome</keyword>
<evidence type="ECO:0000313" key="2">
    <source>
        <dbReference type="EMBL" id="KAE8299824.1"/>
    </source>
</evidence>
<organism evidence="2 3">
    <name type="scientific">Larimichthys crocea</name>
    <name type="common">Large yellow croaker</name>
    <name type="synonym">Pseudosciaena crocea</name>
    <dbReference type="NCBI Taxonomy" id="215358"/>
    <lineage>
        <taxon>Eukaryota</taxon>
        <taxon>Metazoa</taxon>
        <taxon>Chordata</taxon>
        <taxon>Craniata</taxon>
        <taxon>Vertebrata</taxon>
        <taxon>Euteleostomi</taxon>
        <taxon>Actinopterygii</taxon>
        <taxon>Neopterygii</taxon>
        <taxon>Teleostei</taxon>
        <taxon>Neoteleostei</taxon>
        <taxon>Acanthomorphata</taxon>
        <taxon>Eupercaria</taxon>
        <taxon>Sciaenidae</taxon>
        <taxon>Larimichthys</taxon>
    </lineage>
</organism>
<reference evidence="2 3" key="1">
    <citation type="submission" date="2019-07" db="EMBL/GenBank/DDBJ databases">
        <title>Chromosome genome assembly for large yellow croaker.</title>
        <authorList>
            <person name="Xiao S."/>
        </authorList>
    </citation>
    <scope>NUCLEOTIDE SEQUENCE [LARGE SCALE GENOMIC DNA]</scope>
    <source>
        <strain evidence="2">JMULYC20181020</strain>
        <tissue evidence="2">Muscle</tissue>
    </source>
</reference>
<protein>
    <submittedName>
        <fullName evidence="2">Uncharacterized protein</fullName>
    </submittedName>
</protein>
<dbReference type="Proteomes" id="UP000424527">
    <property type="component" value="Unassembled WGS sequence"/>
</dbReference>
<feature type="region of interest" description="Disordered" evidence="1">
    <location>
        <begin position="1"/>
        <end position="88"/>
    </location>
</feature>
<name>A0A6G0J8A2_LARCR</name>
<evidence type="ECO:0000313" key="3">
    <source>
        <dbReference type="Proteomes" id="UP000424527"/>
    </source>
</evidence>
<accession>A0A6G0J8A2</accession>
<dbReference type="EMBL" id="REGW02000002">
    <property type="protein sequence ID" value="KAE8299824.1"/>
    <property type="molecule type" value="Genomic_DNA"/>
</dbReference>
<gene>
    <name evidence="2" type="ORF">D5F01_LYC02242</name>
</gene>
<feature type="compositionally biased region" description="Polar residues" evidence="1">
    <location>
        <begin position="43"/>
        <end position="55"/>
    </location>
</feature>
<sequence>MIGSTGGTLPSNPPSLPPGAVTSVRSLPACPPTQPPRLKSPTHRQPNTPISSTQAPGPPIPHLSPRNVSSVLGKHRLHRPSLPPGAQTSVRSLRACLPAFPPTHSSTQAPSMPFVTSHSGACAPGLAHAGPRPPDFLPRVWANQATPLDQALQLKQPNLRTHS</sequence>
<evidence type="ECO:0000256" key="1">
    <source>
        <dbReference type="SAM" id="MobiDB-lite"/>
    </source>
</evidence>
<comment type="caution">
    <text evidence="2">The sequence shown here is derived from an EMBL/GenBank/DDBJ whole genome shotgun (WGS) entry which is preliminary data.</text>
</comment>